<accession>A0A1G6YLK8</accession>
<protein>
    <submittedName>
        <fullName evidence="12">Phosphomannomutase</fullName>
    </submittedName>
</protein>
<evidence type="ECO:0000259" key="10">
    <source>
        <dbReference type="Pfam" id="PF02879"/>
    </source>
</evidence>
<keyword evidence="3" id="KW-0597">Phosphoprotein</keyword>
<evidence type="ECO:0000256" key="7">
    <source>
        <dbReference type="RuleBase" id="RU004326"/>
    </source>
</evidence>
<dbReference type="InterPro" id="IPR016055">
    <property type="entry name" value="A-D-PHexomutase_a/b/a-I/II/III"/>
</dbReference>
<dbReference type="OrthoDB" id="9803322at2"/>
<dbReference type="InterPro" id="IPR036900">
    <property type="entry name" value="A-D-PHexomutase_C_sf"/>
</dbReference>
<dbReference type="AlphaFoldDB" id="A0A1G6YLK8"/>
<feature type="domain" description="Alpha-D-phosphohexomutase alpha/beta/alpha" evidence="11">
    <location>
        <begin position="272"/>
        <end position="376"/>
    </location>
</feature>
<feature type="domain" description="Alpha-D-phosphohexomutase alpha/beta/alpha" evidence="10">
    <location>
        <begin position="175"/>
        <end position="257"/>
    </location>
</feature>
<dbReference type="PROSITE" id="PS00710">
    <property type="entry name" value="PGM_PMM"/>
    <property type="match status" value="1"/>
</dbReference>
<organism evidence="12 13">
    <name type="scientific">Rhodospira trueperi</name>
    <dbReference type="NCBI Taxonomy" id="69960"/>
    <lineage>
        <taxon>Bacteria</taxon>
        <taxon>Pseudomonadati</taxon>
        <taxon>Pseudomonadota</taxon>
        <taxon>Alphaproteobacteria</taxon>
        <taxon>Rhodospirillales</taxon>
        <taxon>Rhodospirillaceae</taxon>
        <taxon>Rhodospira</taxon>
    </lineage>
</organism>
<feature type="domain" description="Alpha-D-phosphohexomutase C-terminal" evidence="8">
    <location>
        <begin position="417"/>
        <end position="464"/>
    </location>
</feature>
<dbReference type="CDD" id="cd03088">
    <property type="entry name" value="ManB"/>
    <property type="match status" value="1"/>
</dbReference>
<proteinExistence type="inferred from homology"/>
<reference evidence="12 13" key="1">
    <citation type="submission" date="2016-10" db="EMBL/GenBank/DDBJ databases">
        <authorList>
            <person name="de Groot N.N."/>
        </authorList>
    </citation>
    <scope>NUCLEOTIDE SEQUENCE [LARGE SCALE GENOMIC DNA]</scope>
    <source>
        <strain evidence="12 13">ATCC 700224</strain>
    </source>
</reference>
<dbReference type="PANTHER" id="PTHR42946:SF1">
    <property type="entry name" value="PHOSPHOGLUCOMUTASE (ALPHA-D-GLUCOSE-1,6-BISPHOSPHATE-DEPENDENT)"/>
    <property type="match status" value="1"/>
</dbReference>
<dbReference type="GO" id="GO:0004615">
    <property type="term" value="F:phosphomannomutase activity"/>
    <property type="evidence" value="ECO:0007669"/>
    <property type="project" value="TreeGrafter"/>
</dbReference>
<keyword evidence="6" id="KW-0413">Isomerase</keyword>
<dbReference type="InterPro" id="IPR005845">
    <property type="entry name" value="A-D-PHexomutase_a/b/a-II"/>
</dbReference>
<evidence type="ECO:0000256" key="3">
    <source>
        <dbReference type="ARBA" id="ARBA00022553"/>
    </source>
</evidence>
<dbReference type="Gene3D" id="3.30.310.50">
    <property type="entry name" value="Alpha-D-phosphohexomutase, C-terminal domain"/>
    <property type="match status" value="1"/>
</dbReference>
<dbReference type="RefSeq" id="WP_092782300.1">
    <property type="nucleotide sequence ID" value="NZ_FNAP01000002.1"/>
</dbReference>
<dbReference type="GO" id="GO:0000287">
    <property type="term" value="F:magnesium ion binding"/>
    <property type="evidence" value="ECO:0007669"/>
    <property type="project" value="InterPro"/>
</dbReference>
<dbReference type="Gene3D" id="3.40.120.10">
    <property type="entry name" value="Alpha-D-Glucose-1,6-Bisphosphate, subunit A, domain 3"/>
    <property type="match status" value="3"/>
</dbReference>
<evidence type="ECO:0000313" key="13">
    <source>
        <dbReference type="Proteomes" id="UP000199412"/>
    </source>
</evidence>
<dbReference type="Pfam" id="PF00408">
    <property type="entry name" value="PGM_PMM_IV"/>
    <property type="match status" value="1"/>
</dbReference>
<evidence type="ECO:0000256" key="2">
    <source>
        <dbReference type="ARBA" id="ARBA00010231"/>
    </source>
</evidence>
<evidence type="ECO:0000259" key="8">
    <source>
        <dbReference type="Pfam" id="PF00408"/>
    </source>
</evidence>
<dbReference type="SUPFAM" id="SSF55957">
    <property type="entry name" value="Phosphoglucomutase, C-terminal domain"/>
    <property type="match status" value="1"/>
</dbReference>
<dbReference type="Proteomes" id="UP000199412">
    <property type="component" value="Unassembled WGS sequence"/>
</dbReference>
<dbReference type="Pfam" id="PF02879">
    <property type="entry name" value="PGM_PMM_II"/>
    <property type="match status" value="1"/>
</dbReference>
<dbReference type="SUPFAM" id="SSF53738">
    <property type="entry name" value="Phosphoglucomutase, first 3 domains"/>
    <property type="match status" value="3"/>
</dbReference>
<comment type="cofactor">
    <cofactor evidence="1">
        <name>Mg(2+)</name>
        <dbReference type="ChEBI" id="CHEBI:18420"/>
    </cofactor>
</comment>
<dbReference type="EMBL" id="FNAP01000002">
    <property type="protein sequence ID" value="SDD90853.1"/>
    <property type="molecule type" value="Genomic_DNA"/>
</dbReference>
<comment type="similarity">
    <text evidence="2 7">Belongs to the phosphohexose mutase family.</text>
</comment>
<dbReference type="InterPro" id="IPR005844">
    <property type="entry name" value="A-D-PHexomutase_a/b/a-I"/>
</dbReference>
<dbReference type="Pfam" id="PF02880">
    <property type="entry name" value="PGM_PMM_III"/>
    <property type="match status" value="1"/>
</dbReference>
<evidence type="ECO:0000259" key="11">
    <source>
        <dbReference type="Pfam" id="PF02880"/>
    </source>
</evidence>
<evidence type="ECO:0000259" key="9">
    <source>
        <dbReference type="Pfam" id="PF02878"/>
    </source>
</evidence>
<keyword evidence="4 7" id="KW-0479">Metal-binding</keyword>
<feature type="domain" description="Alpha-D-phosphohexomutase alpha/beta/alpha" evidence="9">
    <location>
        <begin position="6"/>
        <end position="132"/>
    </location>
</feature>
<dbReference type="InterPro" id="IPR005846">
    <property type="entry name" value="A-D-PHexomutase_a/b/a-III"/>
</dbReference>
<dbReference type="Pfam" id="PF02878">
    <property type="entry name" value="PGM_PMM_I"/>
    <property type="match status" value="1"/>
</dbReference>
<evidence type="ECO:0000256" key="1">
    <source>
        <dbReference type="ARBA" id="ARBA00001946"/>
    </source>
</evidence>
<evidence type="ECO:0000256" key="4">
    <source>
        <dbReference type="ARBA" id="ARBA00022723"/>
    </source>
</evidence>
<gene>
    <name evidence="12" type="ORF">SAMN05421720_10245</name>
</gene>
<dbReference type="PANTHER" id="PTHR42946">
    <property type="entry name" value="PHOSPHOHEXOSE MUTASE"/>
    <property type="match status" value="1"/>
</dbReference>
<dbReference type="InterPro" id="IPR005843">
    <property type="entry name" value="A-D-PHexomutase_C"/>
</dbReference>
<dbReference type="InterPro" id="IPR016066">
    <property type="entry name" value="A-D-PHexomutase_CS"/>
</dbReference>
<sequence length="481" mass="49964">MLGSSLKFGTSGLRGLAAELNGPPTQAWSRAFLAVLLDRAALRPGDAVYVGRDLRESSPDIAALCLSAVRDSGLEPVDCGAVPTPALAAFAMARGAPAIMVTGSHIPGDRNGLKFYRADGEIDKADEAAIVAAHGALSRDAAPAPSVPQTAAPDPAALDAFRVRSTGFLPRGALSGLRVGVYQQSSVARDLMMEVLADLGAEAVALGRSKTFVPVDTEALRPEDTDLLARWSQEGGFDAIVSTDGDADRPLIADETGRFVRGDLVGAITAAWAGADVIVVPVTANSALEACGRFGRVARTRVGSPHVLAGMAEEARRGAERIVGFEANGGVMLGSDLERDGRRLGALPTRDSLLPILACLSEVAAQSRPLSAIADDFGFRAALSDRLQNVPQDRSAAFVARLMTAPAAAILSELGPVETVDTTDGVRLHLESGTVVHYRASGNAPELRCYVEAATAADAHALLDRGMALAARQTAAKPETH</sequence>
<evidence type="ECO:0000256" key="5">
    <source>
        <dbReference type="ARBA" id="ARBA00022842"/>
    </source>
</evidence>
<keyword evidence="13" id="KW-1185">Reference proteome</keyword>
<keyword evidence="5 7" id="KW-0460">Magnesium</keyword>
<dbReference type="GO" id="GO:0005975">
    <property type="term" value="P:carbohydrate metabolic process"/>
    <property type="evidence" value="ECO:0007669"/>
    <property type="project" value="InterPro"/>
</dbReference>
<name>A0A1G6YLK8_9PROT</name>
<dbReference type="InterPro" id="IPR050060">
    <property type="entry name" value="Phosphoglucosamine_mutase"/>
</dbReference>
<evidence type="ECO:0000313" key="12">
    <source>
        <dbReference type="EMBL" id="SDD90853.1"/>
    </source>
</evidence>
<dbReference type="STRING" id="69960.SAMN05421720_10245"/>
<evidence type="ECO:0000256" key="6">
    <source>
        <dbReference type="ARBA" id="ARBA00023235"/>
    </source>
</evidence>